<reference evidence="1 2" key="1">
    <citation type="submission" date="2019-04" db="EMBL/GenBank/DDBJ databases">
        <authorList>
            <person name="Schori C."/>
            <person name="Ahrens C."/>
        </authorList>
    </citation>
    <scope>NUCLEOTIDE SEQUENCE [LARGE SCALE GENOMIC DNA]</scope>
    <source>
        <strain evidence="1 2">DSM 2950</strain>
    </source>
</reference>
<evidence type="ECO:0000313" key="2">
    <source>
        <dbReference type="Proteomes" id="UP000515789"/>
    </source>
</evidence>
<dbReference type="GeneID" id="75053290"/>
<name>A0A7G5N2X0_9FIRM</name>
<dbReference type="AlphaFoldDB" id="A0A7G5N2X0"/>
<sequence>MDSRTQTVEIDHDKLCRYIRDTLHMTLIDFSYSIGKSKSYISGLARNPKVPGAAYSLICEKCRVPFSYFEAVPQEERQKSQEQTSVNPELLLMLKSLSDSMIAMEKRLSAMDVVIEAMGGEVSKVLQKCSANTLQLERIRDALDKLSMSDYDRAETYLKASLAEGDRIASDILANAEAEGIKTAELMRAKNRMGIRAYTTGYGKSQKKWWGYEKGGIK</sequence>
<accession>A0A7G5N2X0</accession>
<gene>
    <name evidence="1" type="ORF">E5259_28635</name>
</gene>
<dbReference type="Proteomes" id="UP000515789">
    <property type="component" value="Chromosome"/>
</dbReference>
<proteinExistence type="predicted"/>
<evidence type="ECO:0000313" key="1">
    <source>
        <dbReference type="EMBL" id="QMW81213.1"/>
    </source>
</evidence>
<organism evidence="1 2">
    <name type="scientific">Blautia producta</name>
    <dbReference type="NCBI Taxonomy" id="33035"/>
    <lineage>
        <taxon>Bacteria</taxon>
        <taxon>Bacillati</taxon>
        <taxon>Bacillota</taxon>
        <taxon>Clostridia</taxon>
        <taxon>Lachnospirales</taxon>
        <taxon>Lachnospiraceae</taxon>
        <taxon>Blautia</taxon>
    </lineage>
</organism>
<dbReference type="EMBL" id="CP039126">
    <property type="protein sequence ID" value="QMW81213.1"/>
    <property type="molecule type" value="Genomic_DNA"/>
</dbReference>
<protein>
    <submittedName>
        <fullName evidence="1">Uncharacterized protein</fullName>
    </submittedName>
</protein>
<dbReference type="RefSeq" id="WP_018596809.1">
    <property type="nucleotide sequence ID" value="NZ_CABLBP010000036.1"/>
</dbReference>